<dbReference type="RefSeq" id="XP_029230803.1">
    <property type="nucleotide sequence ID" value="XM_029369028.1"/>
</dbReference>
<dbReference type="AlphaFoldDB" id="A0A3S5IUF9"/>
<dbReference type="PANTHER" id="PTHR35614">
    <property type="match status" value="1"/>
</dbReference>
<name>A0A3S5IUF9_9TRYP</name>
<feature type="compositionally biased region" description="Gly residues" evidence="1">
    <location>
        <begin position="571"/>
        <end position="582"/>
    </location>
</feature>
<gene>
    <name evidence="2" type="ORF">Tco025E_02093</name>
</gene>
<keyword evidence="3" id="KW-1185">Reference proteome</keyword>
<comment type="caution">
    <text evidence="2">The sequence shown here is derived from an EMBL/GenBank/DDBJ whole genome shotgun (WGS) entry which is preliminary data.</text>
</comment>
<sequence>MGGVPSRDASPTFFSLRYGAHEVGLIPLLHAYFRSEEKELRGQFVRMRNDPSVRYSFMRGTEYNMRQLPPASYTEEKLDKLLDVIDATLYDTAKEMLEDEKAPLRPVPCAVCFVYVNGREGTECFPFYGRRINVIGHFGCHKYEDRGDEEPCLYLRKAILKAAGDRTLERVVTLAAMVLKEEFFRAAASVYRGQEATELFSRRISRLSLISGTLWNRYPVLKLLHDTAAFAWSVENVQEHRDAPRFCAYEVPETGESGLVMQMDGSLLLRFIWRACSTVIPSMVRGMWEQFVLDDALTQQKERVMSNWLKISPEVNIFLGGEEFTSRVKNHLENLLREVVRARETPTDDLSVWSAEQECGPDGKIYRIFNSPICGPFLATVNVKREKSHGTSNGYRKAQQAFEPKLNNFGAAVKSRGGVPLRHIWHANMGPQAPTTGLLPEYDETVNYIASPRFVSPGPSTICHMALPVSVLPPSGTSLAATHSSSVVVLQQPLSPTPESLPISTISAPVSSGFLPFYQELPKPTPLAMQSLGMPYVVLTKSVSAIAQQNPIPVNTSVTTAKGGTDRNNGNGNGNGNGNRLGGGTGNAFAKCGGATSTLFQPQLTTPGPINGATFSNLVNVTTGLQQTCMQSVGNYVLLPDGRIGLLGSAPVTSTGYLNP</sequence>
<dbReference type="GeneID" id="40315704"/>
<dbReference type="EMBL" id="MKKU01000081">
    <property type="protein sequence ID" value="RNF25597.1"/>
    <property type="molecule type" value="Genomic_DNA"/>
</dbReference>
<dbReference type="Proteomes" id="UP000284403">
    <property type="component" value="Unassembled WGS sequence"/>
</dbReference>
<evidence type="ECO:0000313" key="2">
    <source>
        <dbReference type="EMBL" id="RNF25597.1"/>
    </source>
</evidence>
<proteinExistence type="predicted"/>
<organism evidence="2 3">
    <name type="scientific">Trypanosoma conorhini</name>
    <dbReference type="NCBI Taxonomy" id="83891"/>
    <lineage>
        <taxon>Eukaryota</taxon>
        <taxon>Discoba</taxon>
        <taxon>Euglenozoa</taxon>
        <taxon>Kinetoplastea</taxon>
        <taxon>Metakinetoplastina</taxon>
        <taxon>Trypanosomatida</taxon>
        <taxon>Trypanosomatidae</taxon>
        <taxon>Trypanosoma</taxon>
    </lineage>
</organism>
<accession>A0A3S5IUF9</accession>
<evidence type="ECO:0000256" key="1">
    <source>
        <dbReference type="SAM" id="MobiDB-lite"/>
    </source>
</evidence>
<feature type="region of interest" description="Disordered" evidence="1">
    <location>
        <begin position="556"/>
        <end position="582"/>
    </location>
</feature>
<evidence type="ECO:0000313" key="3">
    <source>
        <dbReference type="Proteomes" id="UP000284403"/>
    </source>
</evidence>
<reference evidence="2 3" key="1">
    <citation type="journal article" date="2018" name="BMC Genomics">
        <title>Genomic comparison of Trypanosoma conorhini and Trypanosoma rangeli to Trypanosoma cruzi strains of high and low virulence.</title>
        <authorList>
            <person name="Bradwell K.R."/>
            <person name="Koparde V.N."/>
            <person name="Matveyev A.V."/>
            <person name="Serrano M.G."/>
            <person name="Alves J.M."/>
            <person name="Parikh H."/>
            <person name="Huang B."/>
            <person name="Lee V."/>
            <person name="Espinosa-Alvarez O."/>
            <person name="Ortiz P.A."/>
            <person name="Costa-Martins A.G."/>
            <person name="Teixeira M.M."/>
            <person name="Buck G.A."/>
        </authorList>
    </citation>
    <scope>NUCLEOTIDE SEQUENCE [LARGE SCALE GENOMIC DNA]</scope>
    <source>
        <strain evidence="2 3">025E</strain>
    </source>
</reference>
<protein>
    <submittedName>
        <fullName evidence="2">Uncharacterized protein</fullName>
    </submittedName>
</protein>
<dbReference type="PANTHER" id="PTHR35614:SF5">
    <property type="entry name" value="SPRY DOMAIN-CONTAINING PROTEIN"/>
    <property type="match status" value="1"/>
</dbReference>
<dbReference type="OrthoDB" id="245726at2759"/>